<dbReference type="InterPro" id="IPR024861">
    <property type="entry name" value="Donson"/>
</dbReference>
<feature type="region of interest" description="Disordered" evidence="5">
    <location>
        <begin position="282"/>
        <end position="307"/>
    </location>
</feature>
<dbReference type="Proteomes" id="UP000242875">
    <property type="component" value="Unassembled WGS sequence"/>
</dbReference>
<dbReference type="PANTHER" id="PTHR12972">
    <property type="entry name" value="DOWNSTREAM NEIGHBOR OF SON"/>
    <property type="match status" value="1"/>
</dbReference>
<keyword evidence="3" id="KW-0539">Nucleus</keyword>
<evidence type="ECO:0000256" key="5">
    <source>
        <dbReference type="SAM" id="MobiDB-lite"/>
    </source>
</evidence>
<evidence type="ECO:0000313" key="6">
    <source>
        <dbReference type="EMBL" id="OZJ06837.1"/>
    </source>
</evidence>
<proteinExistence type="inferred from homology"/>
<sequence>MTLQGEKRPSMAELRRQQKKRHLEKTASADAQTQSRSRESAKTPPLSVPSPRSRPFTPLEQAPKIEEGARSQNPFLWSTRRDQSKHQSADSHDIRRKWASDSVLDKFKPSLNPFQCTVEDKKVSNSFEILEGLSQGTDDMDYFDKRHSEESNSISKMDAFTSTEIKLAILDLSAAGFAPGYGKAKEYIDSDVSSEDDVTEADDDYDLVDPFRSPASASSINEDAFKRGDNVLDNAKNRTRSKDERHVSAMTTSVPISPNPMSERSNLLRSLKKEKIKHNGISIGPELDAMSGNKHSFSAKSGAKDPSKSRLRYDWACRHQVICTSPAPFNDVVDVSQTVIQDALQSFLTKTSRPQSQQINALLFRQCLLRWEYPSRPLSEWQKQHLRSLLLGSSSMGDPKVEMPYYDSLYEEWRTAFTSLYYTLLAGDALYFYYVCLDFTALFLHIQDETQAIVNRSTVHLRRALAQQGVPFIAKTSGAQKATISTATEALNAQDIDAYDGDGLDSTTSLSTEMMDENNSLLPLLVVGSVAVEQLYKFLLKWRGERLETQADGPPQLISPSGFLYATVKSAQVTQSTTIKSTQTRAIPDPKGGLGTLYSMHIDGTLLPTSYHVLTQILNRSQNRHVQFVPKDIEIMRGFGAVDLNDAIPVKPSNKDEDAVLMSMLQGDRDLWWQLWTGRTIPK</sequence>
<feature type="region of interest" description="Disordered" evidence="5">
    <location>
        <begin position="1"/>
        <end position="95"/>
    </location>
</feature>
<protein>
    <submittedName>
        <fullName evidence="6">Uncharacterized protein</fullName>
    </submittedName>
</protein>
<feature type="compositionally biased region" description="Basic and acidic residues" evidence="5">
    <location>
        <begin position="1"/>
        <end position="16"/>
    </location>
</feature>
<feature type="compositionally biased region" description="Basic and acidic residues" evidence="5">
    <location>
        <begin position="79"/>
        <end position="95"/>
    </location>
</feature>
<dbReference type="AlphaFoldDB" id="A0A261Y891"/>
<evidence type="ECO:0000313" key="7">
    <source>
        <dbReference type="Proteomes" id="UP000242875"/>
    </source>
</evidence>
<dbReference type="GO" id="GO:0033260">
    <property type="term" value="P:nuclear DNA replication"/>
    <property type="evidence" value="ECO:0007669"/>
    <property type="project" value="TreeGrafter"/>
</dbReference>
<feature type="compositionally biased region" description="Polar residues" evidence="5">
    <location>
        <begin position="249"/>
        <end position="263"/>
    </location>
</feature>
<dbReference type="PANTHER" id="PTHR12972:SF0">
    <property type="entry name" value="PROTEIN DOWNSTREAM NEIGHBOR OF SON"/>
    <property type="match status" value="1"/>
</dbReference>
<keyword evidence="2" id="KW-0217">Developmental protein</keyword>
<evidence type="ECO:0000256" key="3">
    <source>
        <dbReference type="ARBA" id="ARBA00023242"/>
    </source>
</evidence>
<organism evidence="6 7">
    <name type="scientific">Bifiguratus adelaidae</name>
    <dbReference type="NCBI Taxonomy" id="1938954"/>
    <lineage>
        <taxon>Eukaryota</taxon>
        <taxon>Fungi</taxon>
        <taxon>Fungi incertae sedis</taxon>
        <taxon>Mucoromycota</taxon>
        <taxon>Mucoromycotina</taxon>
        <taxon>Endogonomycetes</taxon>
        <taxon>Endogonales</taxon>
        <taxon>Endogonales incertae sedis</taxon>
        <taxon>Bifiguratus</taxon>
    </lineage>
</organism>
<comment type="subcellular location">
    <subcellularLocation>
        <location evidence="1">Nucleus</location>
    </subcellularLocation>
</comment>
<evidence type="ECO:0000256" key="4">
    <source>
        <dbReference type="ARBA" id="ARBA00025806"/>
    </source>
</evidence>
<name>A0A261Y891_9FUNG</name>
<evidence type="ECO:0000256" key="2">
    <source>
        <dbReference type="ARBA" id="ARBA00022473"/>
    </source>
</evidence>
<gene>
    <name evidence="6" type="ORF">BZG36_00187</name>
</gene>
<evidence type="ECO:0000256" key="1">
    <source>
        <dbReference type="ARBA" id="ARBA00004123"/>
    </source>
</evidence>
<accession>A0A261Y891</accession>
<reference evidence="6 7" key="1">
    <citation type="journal article" date="2017" name="Mycologia">
        <title>Bifiguratus adelaidae, gen. et sp. nov., a new member of Mucoromycotina in endophytic and soil-dwelling habitats.</title>
        <authorList>
            <person name="Torres-Cruz T.J."/>
            <person name="Billingsley Tobias T.L."/>
            <person name="Almatruk M."/>
            <person name="Hesse C."/>
            <person name="Kuske C.R."/>
            <person name="Desiro A."/>
            <person name="Benucci G.M."/>
            <person name="Bonito G."/>
            <person name="Stajich J.E."/>
            <person name="Dunlap C."/>
            <person name="Arnold A.E."/>
            <person name="Porras-Alfaro A."/>
        </authorList>
    </citation>
    <scope>NUCLEOTIDE SEQUENCE [LARGE SCALE GENOMIC DNA]</scope>
    <source>
        <strain evidence="6 7">AZ0501</strain>
    </source>
</reference>
<keyword evidence="7" id="KW-1185">Reference proteome</keyword>
<dbReference type="GO" id="GO:0005634">
    <property type="term" value="C:nucleus"/>
    <property type="evidence" value="ECO:0007669"/>
    <property type="project" value="UniProtKB-SubCell"/>
</dbReference>
<dbReference type="EMBL" id="MVBO01000001">
    <property type="protein sequence ID" value="OZJ06837.1"/>
    <property type="molecule type" value="Genomic_DNA"/>
</dbReference>
<feature type="region of interest" description="Disordered" evidence="5">
    <location>
        <begin position="239"/>
        <end position="263"/>
    </location>
</feature>
<comment type="similarity">
    <text evidence="4">Belongs to the DONSON family.</text>
</comment>
<dbReference type="OrthoDB" id="534063at2759"/>
<comment type="caution">
    <text evidence="6">The sequence shown here is derived from an EMBL/GenBank/DDBJ whole genome shotgun (WGS) entry which is preliminary data.</text>
</comment>